<evidence type="ECO:0000256" key="7">
    <source>
        <dbReference type="ARBA" id="ARBA00023002"/>
    </source>
</evidence>
<evidence type="ECO:0000256" key="15">
    <source>
        <dbReference type="ARBA" id="ARBA00047174"/>
    </source>
</evidence>
<dbReference type="AlphaFoldDB" id="A0A8H6I5K5"/>
<comment type="subcellular location">
    <subcellularLocation>
        <location evidence="2">Secreted</location>
    </subcellularLocation>
</comment>
<keyword evidence="19" id="KW-1185">Reference proteome</keyword>
<dbReference type="EMBL" id="JACGCI010000016">
    <property type="protein sequence ID" value="KAF6759325.1"/>
    <property type="molecule type" value="Genomic_DNA"/>
</dbReference>
<evidence type="ECO:0000256" key="5">
    <source>
        <dbReference type="ARBA" id="ARBA00022729"/>
    </source>
</evidence>
<feature type="chain" id="PRO_5034884456" description="lytic cellulose monooxygenase (C4-dehydrogenating)" evidence="16">
    <location>
        <begin position="30"/>
        <end position="239"/>
    </location>
</feature>
<dbReference type="GO" id="GO:0016787">
    <property type="term" value="F:hydrolase activity"/>
    <property type="evidence" value="ECO:0007669"/>
    <property type="project" value="UniProtKB-KW"/>
</dbReference>
<keyword evidence="11" id="KW-0119">Carbohydrate metabolism</keyword>
<dbReference type="Gene3D" id="2.70.50.70">
    <property type="match status" value="1"/>
</dbReference>
<organism evidence="18 19">
    <name type="scientific">Ephemerocybe angulata</name>
    <dbReference type="NCBI Taxonomy" id="980116"/>
    <lineage>
        <taxon>Eukaryota</taxon>
        <taxon>Fungi</taxon>
        <taxon>Dikarya</taxon>
        <taxon>Basidiomycota</taxon>
        <taxon>Agaricomycotina</taxon>
        <taxon>Agaricomycetes</taxon>
        <taxon>Agaricomycetidae</taxon>
        <taxon>Agaricales</taxon>
        <taxon>Agaricineae</taxon>
        <taxon>Psathyrellaceae</taxon>
        <taxon>Ephemerocybe</taxon>
    </lineage>
</organism>
<dbReference type="PANTHER" id="PTHR33353:SF10">
    <property type="entry name" value="ENDO-BETA-1,4-GLUCANASE D"/>
    <property type="match status" value="1"/>
</dbReference>
<evidence type="ECO:0000256" key="8">
    <source>
        <dbReference type="ARBA" id="ARBA00023008"/>
    </source>
</evidence>
<dbReference type="InterPro" id="IPR005103">
    <property type="entry name" value="AA9_LPMO"/>
</dbReference>
<evidence type="ECO:0000256" key="12">
    <source>
        <dbReference type="ARBA" id="ARBA00023326"/>
    </source>
</evidence>
<dbReference type="EC" id="1.14.99.56" evidence="15"/>
<dbReference type="GO" id="GO:0004497">
    <property type="term" value="F:monooxygenase activity"/>
    <property type="evidence" value="ECO:0007669"/>
    <property type="project" value="UniProtKB-KW"/>
</dbReference>
<evidence type="ECO:0000256" key="3">
    <source>
        <dbReference type="ARBA" id="ARBA00022525"/>
    </source>
</evidence>
<evidence type="ECO:0000256" key="2">
    <source>
        <dbReference type="ARBA" id="ARBA00004613"/>
    </source>
</evidence>
<keyword evidence="4" id="KW-0479">Metal-binding</keyword>
<keyword evidence="3" id="KW-0964">Secreted</keyword>
<keyword evidence="7" id="KW-0560">Oxidoreductase</keyword>
<dbReference type="GO" id="GO:0046872">
    <property type="term" value="F:metal ion binding"/>
    <property type="evidence" value="ECO:0007669"/>
    <property type="project" value="UniProtKB-KW"/>
</dbReference>
<dbReference type="Pfam" id="PF03443">
    <property type="entry name" value="AA9"/>
    <property type="match status" value="1"/>
</dbReference>
<dbReference type="InterPro" id="IPR049892">
    <property type="entry name" value="AA9"/>
</dbReference>
<evidence type="ECO:0000313" key="19">
    <source>
        <dbReference type="Proteomes" id="UP000521943"/>
    </source>
</evidence>
<evidence type="ECO:0000313" key="18">
    <source>
        <dbReference type="EMBL" id="KAF6759325.1"/>
    </source>
</evidence>
<comment type="catalytic activity">
    <reaction evidence="14">
        <text>[(1-&gt;4)-beta-D-glucosyl]n+m + reduced acceptor + O2 = 4-dehydro-beta-D-glucosyl-[(1-&gt;4)-beta-D-glucosyl]n-1 + [(1-&gt;4)-beta-D-glucosyl]m + acceptor + H2O.</text>
        <dbReference type="EC" id="1.14.99.56"/>
    </reaction>
</comment>
<dbReference type="Proteomes" id="UP000521943">
    <property type="component" value="Unassembled WGS sequence"/>
</dbReference>
<keyword evidence="9" id="KW-0503">Monooxygenase</keyword>
<evidence type="ECO:0000256" key="4">
    <source>
        <dbReference type="ARBA" id="ARBA00022723"/>
    </source>
</evidence>
<evidence type="ECO:0000256" key="1">
    <source>
        <dbReference type="ARBA" id="ARBA00001973"/>
    </source>
</evidence>
<keyword evidence="12" id="KW-0624">Polysaccharide degradation</keyword>
<evidence type="ECO:0000256" key="13">
    <source>
        <dbReference type="ARBA" id="ARBA00044502"/>
    </source>
</evidence>
<keyword evidence="8" id="KW-0186">Copper</keyword>
<accession>A0A8H6I5K5</accession>
<keyword evidence="6" id="KW-0136">Cellulose degradation</keyword>
<dbReference type="OrthoDB" id="3496539at2759"/>
<comment type="cofactor">
    <cofactor evidence="1">
        <name>Cu(2+)</name>
        <dbReference type="ChEBI" id="CHEBI:29036"/>
    </cofactor>
</comment>
<reference evidence="18 19" key="1">
    <citation type="submission" date="2020-07" db="EMBL/GenBank/DDBJ databases">
        <title>Comparative genomics of pyrophilous fungi reveals a link between fire events and developmental genes.</title>
        <authorList>
            <consortium name="DOE Joint Genome Institute"/>
            <person name="Steindorff A.S."/>
            <person name="Carver A."/>
            <person name="Calhoun S."/>
            <person name="Stillman K."/>
            <person name="Liu H."/>
            <person name="Lipzen A."/>
            <person name="Pangilinan J."/>
            <person name="Labutti K."/>
            <person name="Bruns T.D."/>
            <person name="Grigoriev I.V."/>
        </authorList>
    </citation>
    <scope>NUCLEOTIDE SEQUENCE [LARGE SCALE GENOMIC DNA]</scope>
    <source>
        <strain evidence="18 19">CBS 144469</strain>
    </source>
</reference>
<evidence type="ECO:0000256" key="10">
    <source>
        <dbReference type="ARBA" id="ARBA00023157"/>
    </source>
</evidence>
<protein>
    <recommendedName>
        <fullName evidence="15">lytic cellulose monooxygenase (C4-dehydrogenating)</fullName>
        <ecNumber evidence="15">1.14.99.56</ecNumber>
    </recommendedName>
</protein>
<dbReference type="GO" id="GO:0005576">
    <property type="term" value="C:extracellular region"/>
    <property type="evidence" value="ECO:0007669"/>
    <property type="project" value="UniProtKB-SubCell"/>
</dbReference>
<feature type="domain" description="Auxiliary Activity family 9 catalytic" evidence="17">
    <location>
        <begin position="37"/>
        <end position="224"/>
    </location>
</feature>
<evidence type="ECO:0000256" key="9">
    <source>
        <dbReference type="ARBA" id="ARBA00023033"/>
    </source>
</evidence>
<evidence type="ECO:0000256" key="14">
    <source>
        <dbReference type="ARBA" id="ARBA00045077"/>
    </source>
</evidence>
<sequence>MVGLVKSSVGTTLLWVVLILESHVDTANSHWVYEGVTTANTTTSSATRIPVSWAPIFDSTDQRCYLRNNNTGPAEETLIVSAGSEVAFRMAAGNYVYHLGPAAVYLGMVPEGESAKTWDGSGARWFKIKEWSTGESSEELYPGWNGYQFAWPWQTMGTRYLARCLYLLRSESTSFAVYRGAPQWWVSCAQIEVINGGKGNPPMVEIPGHIQADDPNLQVDTYSAPVEFRVPGPDVWPSA</sequence>
<evidence type="ECO:0000256" key="11">
    <source>
        <dbReference type="ARBA" id="ARBA00023277"/>
    </source>
</evidence>
<gene>
    <name evidence="18" type="ORF">DFP72DRAFT_886306</name>
</gene>
<keyword evidence="10" id="KW-1015">Disulfide bond</keyword>
<keyword evidence="18" id="KW-0378">Hydrolase</keyword>
<evidence type="ECO:0000259" key="17">
    <source>
        <dbReference type="Pfam" id="PF03443"/>
    </source>
</evidence>
<dbReference type="GO" id="GO:0030245">
    <property type="term" value="P:cellulose catabolic process"/>
    <property type="evidence" value="ECO:0007669"/>
    <property type="project" value="UniProtKB-KW"/>
</dbReference>
<feature type="signal peptide" evidence="16">
    <location>
        <begin position="1"/>
        <end position="29"/>
    </location>
</feature>
<comment type="caution">
    <text evidence="18">The sequence shown here is derived from an EMBL/GenBank/DDBJ whole genome shotgun (WGS) entry which is preliminary data.</text>
</comment>
<proteinExistence type="inferred from homology"/>
<comment type="similarity">
    <text evidence="13">Belongs to the polysaccharide monooxygenase AA9 family.</text>
</comment>
<keyword evidence="5 16" id="KW-0732">Signal</keyword>
<name>A0A8H6I5K5_9AGAR</name>
<evidence type="ECO:0000256" key="16">
    <source>
        <dbReference type="SAM" id="SignalP"/>
    </source>
</evidence>
<evidence type="ECO:0000256" key="6">
    <source>
        <dbReference type="ARBA" id="ARBA00023001"/>
    </source>
</evidence>
<dbReference type="PANTHER" id="PTHR33353">
    <property type="entry name" value="PUTATIVE (AFU_ORTHOLOGUE AFUA_1G12560)-RELATED"/>
    <property type="match status" value="1"/>
</dbReference>